<dbReference type="PhylomeDB" id="E9I0D6"/>
<name>E9I0D6_DAPPU</name>
<dbReference type="EMBL" id="GL733520">
    <property type="protein sequence ID" value="EFX62547.1"/>
    <property type="molecule type" value="Genomic_DNA"/>
</dbReference>
<dbReference type="Proteomes" id="UP000000305">
    <property type="component" value="Unassembled WGS sequence"/>
</dbReference>
<dbReference type="GO" id="GO:0006357">
    <property type="term" value="P:regulation of transcription by RNA polymerase II"/>
    <property type="evidence" value="ECO:0007669"/>
    <property type="project" value="InterPro"/>
</dbReference>
<dbReference type="KEGG" id="dpx:DAPPUDRAFT_120124"/>
<evidence type="ECO:0000256" key="1">
    <source>
        <dbReference type="SAM" id="Coils"/>
    </source>
</evidence>
<accession>E9I0D6</accession>
<dbReference type="OrthoDB" id="784962at2759"/>
<dbReference type="GO" id="GO:0016589">
    <property type="term" value="C:NURF complex"/>
    <property type="evidence" value="ECO:0007669"/>
    <property type="project" value="InterPro"/>
</dbReference>
<dbReference type="HOGENOM" id="CLU_1237685_0_0_1"/>
<dbReference type="InParanoid" id="E9I0D6"/>
<dbReference type="PANTHER" id="PTHR45975:SF2">
    <property type="entry name" value="NUCLEOSOME-REMODELING FACTOR SUBUNIT BPTF"/>
    <property type="match status" value="1"/>
</dbReference>
<evidence type="ECO:0000313" key="2">
    <source>
        <dbReference type="EMBL" id="EFX62547.1"/>
    </source>
</evidence>
<keyword evidence="1" id="KW-0175">Coiled coil</keyword>
<dbReference type="eggNOG" id="KOG1473">
    <property type="taxonomic scope" value="Eukaryota"/>
</dbReference>
<feature type="non-terminal residue" evidence="2">
    <location>
        <position position="224"/>
    </location>
</feature>
<gene>
    <name evidence="2" type="ORF">DAPPUDRAFT_120124</name>
</gene>
<evidence type="ECO:0000313" key="3">
    <source>
        <dbReference type="Proteomes" id="UP000000305"/>
    </source>
</evidence>
<proteinExistence type="predicted"/>
<dbReference type="AlphaFoldDB" id="E9I0D6"/>
<reference evidence="2 3" key="1">
    <citation type="journal article" date="2011" name="Science">
        <title>The ecoresponsive genome of Daphnia pulex.</title>
        <authorList>
            <person name="Colbourne J.K."/>
            <person name="Pfrender M.E."/>
            <person name="Gilbert D."/>
            <person name="Thomas W.K."/>
            <person name="Tucker A."/>
            <person name="Oakley T.H."/>
            <person name="Tokishita S."/>
            <person name="Aerts A."/>
            <person name="Arnold G.J."/>
            <person name="Basu M.K."/>
            <person name="Bauer D.J."/>
            <person name="Caceres C.E."/>
            <person name="Carmel L."/>
            <person name="Casola C."/>
            <person name="Choi J.H."/>
            <person name="Detter J.C."/>
            <person name="Dong Q."/>
            <person name="Dusheyko S."/>
            <person name="Eads B.D."/>
            <person name="Frohlich T."/>
            <person name="Geiler-Samerotte K.A."/>
            <person name="Gerlach D."/>
            <person name="Hatcher P."/>
            <person name="Jogdeo S."/>
            <person name="Krijgsveld J."/>
            <person name="Kriventseva E.V."/>
            <person name="Kultz D."/>
            <person name="Laforsch C."/>
            <person name="Lindquist E."/>
            <person name="Lopez J."/>
            <person name="Manak J.R."/>
            <person name="Muller J."/>
            <person name="Pangilinan J."/>
            <person name="Patwardhan R.P."/>
            <person name="Pitluck S."/>
            <person name="Pritham E.J."/>
            <person name="Rechtsteiner A."/>
            <person name="Rho M."/>
            <person name="Rogozin I.B."/>
            <person name="Sakarya O."/>
            <person name="Salamov A."/>
            <person name="Schaack S."/>
            <person name="Shapiro H."/>
            <person name="Shiga Y."/>
            <person name="Skalitzky C."/>
            <person name="Smith Z."/>
            <person name="Souvorov A."/>
            <person name="Sung W."/>
            <person name="Tang Z."/>
            <person name="Tsuchiya D."/>
            <person name="Tu H."/>
            <person name="Vos H."/>
            <person name="Wang M."/>
            <person name="Wolf Y.I."/>
            <person name="Yamagata H."/>
            <person name="Yamada T."/>
            <person name="Ye Y."/>
            <person name="Shaw J.R."/>
            <person name="Andrews J."/>
            <person name="Crease T.J."/>
            <person name="Tang H."/>
            <person name="Lucas S.M."/>
            <person name="Robertson H.M."/>
            <person name="Bork P."/>
            <person name="Koonin E.V."/>
            <person name="Zdobnov E.M."/>
            <person name="Grigoriev I.V."/>
            <person name="Lynch M."/>
            <person name="Boore J.L."/>
        </authorList>
    </citation>
    <scope>NUCLEOTIDE SEQUENCE [LARGE SCALE GENOMIC DNA]</scope>
</reference>
<dbReference type="STRING" id="6669.E9I0D6"/>
<protein>
    <submittedName>
        <fullName evidence="2">Uncharacterized protein</fullName>
    </submittedName>
</protein>
<sequence length="224" mass="26318">MEGRHKTYVNQYTSNPLALNKNQEAEERDRKRYLSHKFSITGCGEFKWLGSTFGNRTIMQQTVRSTLLQLHSQLPAIFMHPNWAGSMRKSWIQAVNQSVSPADLGRVLSILVACIRPVVFSSVWHESLGHIRLQRQTALEREERKKVDKKEKKDKELEEEMHRLHTVHYTKGLKHQIWKHKGEEFRLHGQWGWLWLSATRLLRRLDARKCGLRAGAWRIITCSQ</sequence>
<organism evidence="2 3">
    <name type="scientific">Daphnia pulex</name>
    <name type="common">Water flea</name>
    <dbReference type="NCBI Taxonomy" id="6669"/>
    <lineage>
        <taxon>Eukaryota</taxon>
        <taxon>Metazoa</taxon>
        <taxon>Ecdysozoa</taxon>
        <taxon>Arthropoda</taxon>
        <taxon>Crustacea</taxon>
        <taxon>Branchiopoda</taxon>
        <taxon>Diplostraca</taxon>
        <taxon>Cladocera</taxon>
        <taxon>Anomopoda</taxon>
        <taxon>Daphniidae</taxon>
        <taxon>Daphnia</taxon>
    </lineage>
</organism>
<dbReference type="PANTHER" id="PTHR45975">
    <property type="entry name" value="NUCLEOSOME-REMODELING FACTOR SUBUNIT BPTF"/>
    <property type="match status" value="1"/>
</dbReference>
<dbReference type="InterPro" id="IPR038028">
    <property type="entry name" value="BPTF"/>
</dbReference>
<feature type="coiled-coil region" evidence="1">
    <location>
        <begin position="139"/>
        <end position="167"/>
    </location>
</feature>
<keyword evidence="3" id="KW-1185">Reference proteome</keyword>